<evidence type="ECO:0000259" key="11">
    <source>
        <dbReference type="Pfam" id="PF08264"/>
    </source>
</evidence>
<evidence type="ECO:0000256" key="8">
    <source>
        <dbReference type="ARBA" id="ARBA00047552"/>
    </source>
</evidence>
<accession>A0A6C0E9I3</accession>
<dbReference type="GO" id="GO:0005524">
    <property type="term" value="F:ATP binding"/>
    <property type="evidence" value="ECO:0007669"/>
    <property type="project" value="UniProtKB-KW"/>
</dbReference>
<evidence type="ECO:0000256" key="3">
    <source>
        <dbReference type="ARBA" id="ARBA00022741"/>
    </source>
</evidence>
<dbReference type="EC" id="6.1.1.9" evidence="1"/>
<evidence type="ECO:0000256" key="1">
    <source>
        <dbReference type="ARBA" id="ARBA00013169"/>
    </source>
</evidence>
<dbReference type="EMBL" id="MN739760">
    <property type="protein sequence ID" value="QHT25240.1"/>
    <property type="molecule type" value="Genomic_DNA"/>
</dbReference>
<dbReference type="Gene3D" id="3.40.50.620">
    <property type="entry name" value="HUPs"/>
    <property type="match status" value="2"/>
</dbReference>
<dbReference type="CDD" id="cd07962">
    <property type="entry name" value="Anticodon_Ia_Val"/>
    <property type="match status" value="1"/>
</dbReference>
<dbReference type="InterPro" id="IPR014729">
    <property type="entry name" value="Rossmann-like_a/b/a_fold"/>
</dbReference>
<dbReference type="InterPro" id="IPR002303">
    <property type="entry name" value="Valyl-tRNA_ligase"/>
</dbReference>
<keyword evidence="6" id="KW-0030">Aminoacyl-tRNA synthetase</keyword>
<feature type="coiled-coil region" evidence="9">
    <location>
        <begin position="846"/>
        <end position="890"/>
    </location>
</feature>
<keyword evidence="4" id="KW-0067">ATP-binding</keyword>
<evidence type="ECO:0000256" key="5">
    <source>
        <dbReference type="ARBA" id="ARBA00022917"/>
    </source>
</evidence>
<dbReference type="Gene3D" id="1.10.730.10">
    <property type="entry name" value="Isoleucyl-tRNA Synthetase, Domain 1"/>
    <property type="match status" value="1"/>
</dbReference>
<dbReference type="PROSITE" id="PS00178">
    <property type="entry name" value="AA_TRNA_LIGASE_I"/>
    <property type="match status" value="1"/>
</dbReference>
<dbReference type="InterPro" id="IPR033705">
    <property type="entry name" value="Anticodon_Ia_Val"/>
</dbReference>
<evidence type="ECO:0000256" key="7">
    <source>
        <dbReference type="ARBA" id="ARBA00029936"/>
    </source>
</evidence>
<keyword evidence="5" id="KW-0648">Protein biosynthesis</keyword>
<dbReference type="SUPFAM" id="SSF52374">
    <property type="entry name" value="Nucleotidylyl transferase"/>
    <property type="match status" value="1"/>
</dbReference>
<evidence type="ECO:0000313" key="12">
    <source>
        <dbReference type="EMBL" id="QHT25240.1"/>
    </source>
</evidence>
<dbReference type="GO" id="GO:0002161">
    <property type="term" value="F:aminoacyl-tRNA deacylase activity"/>
    <property type="evidence" value="ECO:0007669"/>
    <property type="project" value="InterPro"/>
</dbReference>
<dbReference type="NCBIfam" id="TIGR00422">
    <property type="entry name" value="valS"/>
    <property type="match status" value="1"/>
</dbReference>
<evidence type="ECO:0000256" key="9">
    <source>
        <dbReference type="SAM" id="Coils"/>
    </source>
</evidence>
<dbReference type="InterPro" id="IPR001412">
    <property type="entry name" value="aa-tRNA-synth_I_CS"/>
</dbReference>
<evidence type="ECO:0000259" key="10">
    <source>
        <dbReference type="Pfam" id="PF00133"/>
    </source>
</evidence>
<dbReference type="InterPro" id="IPR002300">
    <property type="entry name" value="aa-tRNA-synth_Ia"/>
</dbReference>
<dbReference type="SUPFAM" id="SSF50677">
    <property type="entry name" value="ValRS/IleRS/LeuRS editing domain"/>
    <property type="match status" value="1"/>
</dbReference>
<evidence type="ECO:0000256" key="2">
    <source>
        <dbReference type="ARBA" id="ARBA00022598"/>
    </source>
</evidence>
<organism evidence="12">
    <name type="scientific">viral metagenome</name>
    <dbReference type="NCBI Taxonomy" id="1070528"/>
    <lineage>
        <taxon>unclassified sequences</taxon>
        <taxon>metagenomes</taxon>
        <taxon>organismal metagenomes</taxon>
    </lineage>
</organism>
<name>A0A6C0E9I3_9ZZZZ</name>
<dbReference type="PANTHER" id="PTHR11946:SF93">
    <property type="entry name" value="VALINE--TRNA LIGASE, CHLOROPLASTIC_MITOCHONDRIAL 2"/>
    <property type="match status" value="1"/>
</dbReference>
<dbReference type="InterPro" id="IPR009080">
    <property type="entry name" value="tRNAsynth_Ia_anticodon-bd"/>
</dbReference>
<evidence type="ECO:0000256" key="4">
    <source>
        <dbReference type="ARBA" id="ARBA00022840"/>
    </source>
</evidence>
<feature type="domain" description="Methionyl/Valyl/Leucyl/Isoleucyl-tRNA synthetase anticodon-binding" evidence="11">
    <location>
        <begin position="612"/>
        <end position="761"/>
    </location>
</feature>
<dbReference type="Pfam" id="PF00133">
    <property type="entry name" value="tRNA-synt_1"/>
    <property type="match status" value="1"/>
</dbReference>
<dbReference type="Gene3D" id="3.90.740.10">
    <property type="entry name" value="Valyl/Leucyl/Isoleucyl-tRNA synthetase, editing domain"/>
    <property type="match status" value="1"/>
</dbReference>
<comment type="catalytic activity">
    <reaction evidence="8">
        <text>tRNA(Val) + L-valine + ATP = L-valyl-tRNA(Val) + AMP + diphosphate</text>
        <dbReference type="Rhea" id="RHEA:10704"/>
        <dbReference type="Rhea" id="RHEA-COMP:9672"/>
        <dbReference type="Rhea" id="RHEA-COMP:9708"/>
        <dbReference type="ChEBI" id="CHEBI:30616"/>
        <dbReference type="ChEBI" id="CHEBI:33019"/>
        <dbReference type="ChEBI" id="CHEBI:57762"/>
        <dbReference type="ChEBI" id="CHEBI:78442"/>
        <dbReference type="ChEBI" id="CHEBI:78537"/>
        <dbReference type="ChEBI" id="CHEBI:456215"/>
        <dbReference type="EC" id="6.1.1.9"/>
    </reaction>
</comment>
<keyword evidence="2" id="KW-0436">Ligase</keyword>
<keyword evidence="3" id="KW-0547">Nucleotide-binding</keyword>
<dbReference type="PRINTS" id="PR00986">
    <property type="entry name" value="TRNASYNTHVAL"/>
</dbReference>
<protein>
    <recommendedName>
        <fullName evidence="1">valine--tRNA ligase</fullName>
        <ecNumber evidence="1">6.1.1.9</ecNumber>
    </recommendedName>
    <alternativeName>
        <fullName evidence="7">Valyl-tRNA synthetase</fullName>
    </alternativeName>
</protein>
<evidence type="ECO:0000256" key="6">
    <source>
        <dbReference type="ARBA" id="ARBA00023146"/>
    </source>
</evidence>
<dbReference type="GO" id="GO:0006438">
    <property type="term" value="P:valyl-tRNA aminoacylation"/>
    <property type="evidence" value="ECO:0007669"/>
    <property type="project" value="InterPro"/>
</dbReference>
<dbReference type="GO" id="GO:0004832">
    <property type="term" value="F:valine-tRNA ligase activity"/>
    <property type="evidence" value="ECO:0007669"/>
    <property type="project" value="UniProtKB-EC"/>
</dbReference>
<feature type="domain" description="Aminoacyl-tRNA synthetase class Ia" evidence="10">
    <location>
        <begin position="14"/>
        <end position="568"/>
    </location>
</feature>
<reference evidence="12" key="1">
    <citation type="journal article" date="2020" name="Nature">
        <title>Giant virus diversity and host interactions through global metagenomics.</title>
        <authorList>
            <person name="Schulz F."/>
            <person name="Roux S."/>
            <person name="Paez-Espino D."/>
            <person name="Jungbluth S."/>
            <person name="Walsh D.A."/>
            <person name="Denef V.J."/>
            <person name="McMahon K.D."/>
            <person name="Konstantinidis K.T."/>
            <person name="Eloe-Fadrosh E.A."/>
            <person name="Kyrpides N.C."/>
            <person name="Woyke T."/>
        </authorList>
    </citation>
    <scope>NUCLEOTIDE SEQUENCE</scope>
    <source>
        <strain evidence="12">GVMAG-M-3300023179-150</strain>
    </source>
</reference>
<dbReference type="InterPro" id="IPR013155">
    <property type="entry name" value="M/V/L/I-tRNA-synth_anticd-bd"/>
</dbReference>
<sequence length="896" mass="104548">MESLFNHHDIEKKWSNKWEEKCLFRQTSSEENLETFTLILPPPNVTGQLHIGHSLNGTIQDVIYRYNKMKGKSVLWIPGTDHAGIATQNVVSKNLFKTGINPNTLSTDEFLNEIDKFKNDNHAIIVSQMKRMGFSCDWTKEQYTKSPKFNKLVNKCFKELWNKGLIYKDFKPVNWCPKCLTALSNDEVIPLEQNSHMYYLKYQLKDSEDYLIIATTRPETIFGDNAVAYHPSDPRRDFLKDKILIVPITGKEIPLIESDLVKLDFGTGLVKITPAHCELDYKINMKDKRDFEFIMTPDGKLKNVPDKFLGMDRFIARTEVIKELKLLNLLIESKPHKNVIGTCYRCNTILETYLSSQIFLSLKTMKEKARKALNKIEIFPEHQSKLYLHWLNDNTDIDNDTDKDWCISRQIIWGHHVPLSECLQCRIDYFNMINDEEELKMCPKCKSILKPSSDVLDTWFSSCLWSFGVFDSPEELKERYPINLLVTGSDILFFWVIRMIMMSLEMDYDIPFQKIYLHGIIRTKDNQKMSKSLGNSINPIDIIDKLGADSLRYTLLMETPYSGDAKIDIEDFDLGRGFCVKLWNSARYLMLNLKKDQKFSLMLDKDLLGPIDIWILSRLDILITKVNDILSTNYNLYDVSSSIYDFYYNKFCSRYLEFKKFSIADPITGQVLVFILEKILRLVHPLIPFVTEEIYDYLKNYLELDDKSKDKLLLELDYPSETFCDQDSCGDDFDIIFDIIFEVITKIRDFKVSYNIDQKTPHLGVNLNSHGKPNSKIYDIFKYYSNEMIGMNKLTKFDVCSENLDKKTFRLKVGDLDFDIEVDCELDFEKKKTSLENKLSINQKSLESTETLYETLKSNNRNVEKVQKTLDNLRETGKLLQTQLKELNEILSLSKS</sequence>
<proteinExistence type="predicted"/>
<keyword evidence="9" id="KW-0175">Coiled coil</keyword>
<dbReference type="GO" id="GO:0005829">
    <property type="term" value="C:cytosol"/>
    <property type="evidence" value="ECO:0007669"/>
    <property type="project" value="TreeGrafter"/>
</dbReference>
<dbReference type="AlphaFoldDB" id="A0A6C0E9I3"/>
<dbReference type="InterPro" id="IPR009008">
    <property type="entry name" value="Val/Leu/Ile-tRNA-synth_edit"/>
</dbReference>
<dbReference type="NCBIfam" id="NF004349">
    <property type="entry name" value="PRK05729.1"/>
    <property type="match status" value="1"/>
</dbReference>
<dbReference type="Pfam" id="PF08264">
    <property type="entry name" value="Anticodon_1"/>
    <property type="match status" value="1"/>
</dbReference>
<dbReference type="SUPFAM" id="SSF47323">
    <property type="entry name" value="Anticodon-binding domain of a subclass of class I aminoacyl-tRNA synthetases"/>
    <property type="match status" value="1"/>
</dbReference>
<dbReference type="PANTHER" id="PTHR11946">
    <property type="entry name" value="VALYL-TRNA SYNTHETASES"/>
    <property type="match status" value="1"/>
</dbReference>